<protein>
    <recommendedName>
        <fullName evidence="3">F-box domain-containing protein</fullName>
    </recommendedName>
</protein>
<sequence>MEDNSSGSIVVDLPNEILSYIVGLAAQATLKNCYNLCLASHAFKIWSEQFLYDRVDCMTHKSTASFCGVLLRKPPNFFLREGHVKSISFAEIVPLPLARSMLTRCSARLLSYSALSIDPEIHPARNLDFVKSPFIRRLCLIWSPGNSGHMQNALQGQGAVRWLLTGRASPYNCIPPPLFSTVTHFIGYTPGTVSFPYMNLLWGCLEEAVEHYDKVTGNPPVHYNTLSRRRVWQSFQSLTHLAMSTRNLNFVMELAKVAGSLKFIALLHHEGLKVLVGHTNEQWEDIKTYPKLLGPSCGRRFVIMDKRKIGNLDLVDSGEQRLFWERVEELILQGFWTDSGDRWDELEVVEDVSGLNGLAPLY</sequence>
<proteinExistence type="predicted"/>
<dbReference type="EMBL" id="ML210215">
    <property type="protein sequence ID" value="TFK23634.1"/>
    <property type="molecule type" value="Genomic_DNA"/>
</dbReference>
<keyword evidence="2" id="KW-1185">Reference proteome</keyword>
<dbReference type="AlphaFoldDB" id="A0A5C3KT57"/>
<evidence type="ECO:0008006" key="3">
    <source>
        <dbReference type="Google" id="ProtNLM"/>
    </source>
</evidence>
<organism evidence="1 2">
    <name type="scientific">Coprinopsis marcescibilis</name>
    <name type="common">Agaric fungus</name>
    <name type="synonym">Psathyrella marcescibilis</name>
    <dbReference type="NCBI Taxonomy" id="230819"/>
    <lineage>
        <taxon>Eukaryota</taxon>
        <taxon>Fungi</taxon>
        <taxon>Dikarya</taxon>
        <taxon>Basidiomycota</taxon>
        <taxon>Agaricomycotina</taxon>
        <taxon>Agaricomycetes</taxon>
        <taxon>Agaricomycetidae</taxon>
        <taxon>Agaricales</taxon>
        <taxon>Agaricineae</taxon>
        <taxon>Psathyrellaceae</taxon>
        <taxon>Coprinopsis</taxon>
    </lineage>
</organism>
<dbReference type="Proteomes" id="UP000307440">
    <property type="component" value="Unassembled WGS sequence"/>
</dbReference>
<reference evidence="1 2" key="1">
    <citation type="journal article" date="2019" name="Nat. Ecol. Evol.">
        <title>Megaphylogeny resolves global patterns of mushroom evolution.</title>
        <authorList>
            <person name="Varga T."/>
            <person name="Krizsan K."/>
            <person name="Foldi C."/>
            <person name="Dima B."/>
            <person name="Sanchez-Garcia M."/>
            <person name="Sanchez-Ramirez S."/>
            <person name="Szollosi G.J."/>
            <person name="Szarkandi J.G."/>
            <person name="Papp V."/>
            <person name="Albert L."/>
            <person name="Andreopoulos W."/>
            <person name="Angelini C."/>
            <person name="Antonin V."/>
            <person name="Barry K.W."/>
            <person name="Bougher N.L."/>
            <person name="Buchanan P."/>
            <person name="Buyck B."/>
            <person name="Bense V."/>
            <person name="Catcheside P."/>
            <person name="Chovatia M."/>
            <person name="Cooper J."/>
            <person name="Damon W."/>
            <person name="Desjardin D."/>
            <person name="Finy P."/>
            <person name="Geml J."/>
            <person name="Haridas S."/>
            <person name="Hughes K."/>
            <person name="Justo A."/>
            <person name="Karasinski D."/>
            <person name="Kautmanova I."/>
            <person name="Kiss B."/>
            <person name="Kocsube S."/>
            <person name="Kotiranta H."/>
            <person name="LaButti K.M."/>
            <person name="Lechner B.E."/>
            <person name="Liimatainen K."/>
            <person name="Lipzen A."/>
            <person name="Lukacs Z."/>
            <person name="Mihaltcheva S."/>
            <person name="Morgado L.N."/>
            <person name="Niskanen T."/>
            <person name="Noordeloos M.E."/>
            <person name="Ohm R.A."/>
            <person name="Ortiz-Santana B."/>
            <person name="Ovrebo C."/>
            <person name="Racz N."/>
            <person name="Riley R."/>
            <person name="Savchenko A."/>
            <person name="Shiryaev A."/>
            <person name="Soop K."/>
            <person name="Spirin V."/>
            <person name="Szebenyi C."/>
            <person name="Tomsovsky M."/>
            <person name="Tulloss R.E."/>
            <person name="Uehling J."/>
            <person name="Grigoriev I.V."/>
            <person name="Vagvolgyi C."/>
            <person name="Papp T."/>
            <person name="Martin F.M."/>
            <person name="Miettinen O."/>
            <person name="Hibbett D.S."/>
            <person name="Nagy L.G."/>
        </authorList>
    </citation>
    <scope>NUCLEOTIDE SEQUENCE [LARGE SCALE GENOMIC DNA]</scope>
    <source>
        <strain evidence="1 2">CBS 121175</strain>
    </source>
</reference>
<evidence type="ECO:0000313" key="1">
    <source>
        <dbReference type="EMBL" id="TFK23634.1"/>
    </source>
</evidence>
<name>A0A5C3KT57_COPMA</name>
<accession>A0A5C3KT57</accession>
<dbReference type="OrthoDB" id="3145912at2759"/>
<gene>
    <name evidence="1" type="ORF">FA15DRAFT_620586</name>
</gene>
<evidence type="ECO:0000313" key="2">
    <source>
        <dbReference type="Proteomes" id="UP000307440"/>
    </source>
</evidence>